<dbReference type="RefSeq" id="WP_068666165.1">
    <property type="nucleotide sequence ID" value="NZ_CP015520.1"/>
</dbReference>
<feature type="transmembrane region" description="Helical" evidence="13">
    <location>
        <begin position="154"/>
        <end position="175"/>
    </location>
</feature>
<name>A0A172WI60_9EURY</name>
<feature type="transmembrane region" description="Helical" evidence="13">
    <location>
        <begin position="121"/>
        <end position="142"/>
    </location>
</feature>
<keyword evidence="11 14" id="KW-0482">Metalloprotease</keyword>
<evidence type="ECO:0000256" key="11">
    <source>
        <dbReference type="ARBA" id="ARBA00023049"/>
    </source>
</evidence>
<feature type="transmembrane region" description="Helical" evidence="13">
    <location>
        <begin position="42"/>
        <end position="59"/>
    </location>
</feature>
<evidence type="ECO:0000256" key="7">
    <source>
        <dbReference type="ARBA" id="ARBA00022723"/>
    </source>
</evidence>
<sequence>MNLPTGEHLPGRPYLHGRELEDLAVSFLVLVLLFSNFDPYDIPYVLVAVLTAFIFHELAHREVARRYGYIAFYKRWDAGIVLALLIGIFTKLLTGNTWIFASLGAVHIYAPYQYWYDKEAYGKIGLAGPLTNIAVGIVAIVLMRLLTHFTIPWYVLRATAGVNLWLAFFNLLPIPPLDGWKVLRWNTGYWAIAIGVAYLLRAFI</sequence>
<proteinExistence type="inferred from homology"/>
<keyword evidence="8" id="KW-0378">Hydrolase</keyword>
<keyword evidence="10 13" id="KW-1133">Transmembrane helix</keyword>
<dbReference type="OrthoDB" id="86131at2157"/>
<dbReference type="GO" id="GO:0008237">
    <property type="term" value="F:metallopeptidase activity"/>
    <property type="evidence" value="ECO:0007669"/>
    <property type="project" value="UniProtKB-KW"/>
</dbReference>
<evidence type="ECO:0000256" key="6">
    <source>
        <dbReference type="ARBA" id="ARBA00022692"/>
    </source>
</evidence>
<evidence type="ECO:0000256" key="2">
    <source>
        <dbReference type="ARBA" id="ARBA00004651"/>
    </source>
</evidence>
<dbReference type="PANTHER" id="PTHR35864">
    <property type="entry name" value="ZINC METALLOPROTEASE MJ0611-RELATED"/>
    <property type="match status" value="1"/>
</dbReference>
<evidence type="ECO:0000256" key="3">
    <source>
        <dbReference type="ARBA" id="ARBA00007931"/>
    </source>
</evidence>
<dbReference type="InterPro" id="IPR044537">
    <property type="entry name" value="Rip2-like"/>
</dbReference>
<keyword evidence="6 13" id="KW-0812">Transmembrane</keyword>
<dbReference type="EMBL" id="CP015520">
    <property type="protein sequence ID" value="ANF22965.1"/>
    <property type="molecule type" value="Genomic_DNA"/>
</dbReference>
<dbReference type="GeneID" id="28495949"/>
<keyword evidence="4" id="KW-1003">Cell membrane</keyword>
<evidence type="ECO:0000256" key="12">
    <source>
        <dbReference type="ARBA" id="ARBA00023136"/>
    </source>
</evidence>
<dbReference type="KEGG" id="tpie:A7C91_07105"/>
<evidence type="ECO:0000313" key="15">
    <source>
        <dbReference type="Proteomes" id="UP000076969"/>
    </source>
</evidence>
<evidence type="ECO:0000256" key="8">
    <source>
        <dbReference type="ARBA" id="ARBA00022801"/>
    </source>
</evidence>
<reference evidence="15" key="1">
    <citation type="journal article" date="2016" name="Syst. Appl. Microbiol.">
        <title>Thermococcus piezophilus sp. nov., a novel hyperthermophilic and piezophilic archaeon with a broad pressure range for growth, isolated from a deepest hydrothermal vent at the Mid-Cayman Rise.</title>
        <authorList>
            <person name="Dalmasso C."/>
            <person name="Oger P."/>
            <person name="Selva G."/>
            <person name="Courtine D."/>
            <person name="L'Haridon S."/>
            <person name="Garlaschelli A."/>
            <person name="Roussel E."/>
            <person name="Miyazaki J."/>
            <person name="Reveillaud J."/>
            <person name="Jebbar M."/>
            <person name="Takai K."/>
            <person name="Maignien L."/>
            <person name="Alain K."/>
        </authorList>
    </citation>
    <scope>NUCLEOTIDE SEQUENCE [LARGE SCALE GENOMIC DNA]</scope>
    <source>
        <strain evidence="15">CDGS</strain>
    </source>
</reference>
<dbReference type="GO" id="GO:0046872">
    <property type="term" value="F:metal ion binding"/>
    <property type="evidence" value="ECO:0007669"/>
    <property type="project" value="UniProtKB-KW"/>
</dbReference>
<evidence type="ECO:0000256" key="9">
    <source>
        <dbReference type="ARBA" id="ARBA00022833"/>
    </source>
</evidence>
<dbReference type="PANTHER" id="PTHR35864:SF1">
    <property type="entry name" value="ZINC METALLOPROTEASE YWHC-RELATED"/>
    <property type="match status" value="1"/>
</dbReference>
<dbReference type="AlphaFoldDB" id="A0A172WI60"/>
<evidence type="ECO:0000313" key="14">
    <source>
        <dbReference type="EMBL" id="ANF22965.1"/>
    </source>
</evidence>
<protein>
    <submittedName>
        <fullName evidence="14">Metalloprotease</fullName>
    </submittedName>
</protein>
<keyword evidence="7" id="KW-0479">Metal-binding</keyword>
<feature type="transmembrane region" description="Helical" evidence="13">
    <location>
        <begin position="80"/>
        <end position="101"/>
    </location>
</feature>
<comment type="similarity">
    <text evidence="3">Belongs to the peptidase M50B family.</text>
</comment>
<dbReference type="GO" id="GO:0005886">
    <property type="term" value="C:plasma membrane"/>
    <property type="evidence" value="ECO:0007669"/>
    <property type="project" value="UniProtKB-SubCell"/>
</dbReference>
<accession>A0A172WI60</accession>
<keyword evidence="12 13" id="KW-0472">Membrane</keyword>
<keyword evidence="9" id="KW-0862">Zinc</keyword>
<keyword evidence="15" id="KW-1185">Reference proteome</keyword>
<dbReference type="GO" id="GO:0006508">
    <property type="term" value="P:proteolysis"/>
    <property type="evidence" value="ECO:0007669"/>
    <property type="project" value="UniProtKB-KW"/>
</dbReference>
<comment type="subcellular location">
    <subcellularLocation>
        <location evidence="2">Cell membrane</location>
        <topology evidence="2">Multi-pass membrane protein</topology>
    </subcellularLocation>
</comment>
<keyword evidence="5 14" id="KW-0645">Protease</keyword>
<evidence type="ECO:0000256" key="4">
    <source>
        <dbReference type="ARBA" id="ARBA00022475"/>
    </source>
</evidence>
<organism evidence="14 15">
    <name type="scientific">Thermococcus piezophilus</name>
    <dbReference type="NCBI Taxonomy" id="1712654"/>
    <lineage>
        <taxon>Archaea</taxon>
        <taxon>Methanobacteriati</taxon>
        <taxon>Methanobacteriota</taxon>
        <taxon>Thermococci</taxon>
        <taxon>Thermococcales</taxon>
        <taxon>Thermococcaceae</taxon>
        <taxon>Thermococcus</taxon>
    </lineage>
</organism>
<feature type="transmembrane region" description="Helical" evidence="13">
    <location>
        <begin position="187"/>
        <end position="203"/>
    </location>
</feature>
<dbReference type="CDD" id="cd06158">
    <property type="entry name" value="S2P-M50_like_1"/>
    <property type="match status" value="1"/>
</dbReference>
<evidence type="ECO:0000256" key="5">
    <source>
        <dbReference type="ARBA" id="ARBA00022670"/>
    </source>
</evidence>
<dbReference type="InterPro" id="IPR052348">
    <property type="entry name" value="Metallopeptidase_M50B"/>
</dbReference>
<dbReference type="STRING" id="1712654.A7C91_07105"/>
<comment type="cofactor">
    <cofactor evidence="1">
        <name>Zn(2+)</name>
        <dbReference type="ChEBI" id="CHEBI:29105"/>
    </cofactor>
</comment>
<evidence type="ECO:0000256" key="13">
    <source>
        <dbReference type="SAM" id="Phobius"/>
    </source>
</evidence>
<gene>
    <name evidence="14" type="ORF">A7C91_07105</name>
</gene>
<dbReference type="Proteomes" id="UP000076969">
    <property type="component" value="Chromosome"/>
</dbReference>
<evidence type="ECO:0000256" key="1">
    <source>
        <dbReference type="ARBA" id="ARBA00001947"/>
    </source>
</evidence>
<evidence type="ECO:0000256" key="10">
    <source>
        <dbReference type="ARBA" id="ARBA00022989"/>
    </source>
</evidence>